<reference evidence="1 2" key="1">
    <citation type="journal article" date="2022" name="DNA Res.">
        <title>Chromosomal-level genome assembly of the orchid tree Bauhinia variegata (Leguminosae; Cercidoideae) supports the allotetraploid origin hypothesis of Bauhinia.</title>
        <authorList>
            <person name="Zhong Y."/>
            <person name="Chen Y."/>
            <person name="Zheng D."/>
            <person name="Pang J."/>
            <person name="Liu Y."/>
            <person name="Luo S."/>
            <person name="Meng S."/>
            <person name="Qian L."/>
            <person name="Wei D."/>
            <person name="Dai S."/>
            <person name="Zhou R."/>
        </authorList>
    </citation>
    <scope>NUCLEOTIDE SEQUENCE [LARGE SCALE GENOMIC DNA]</scope>
    <source>
        <strain evidence="1">BV-YZ2020</strain>
    </source>
</reference>
<protein>
    <submittedName>
        <fullName evidence="1">Uncharacterized protein</fullName>
    </submittedName>
</protein>
<evidence type="ECO:0000313" key="2">
    <source>
        <dbReference type="Proteomes" id="UP000828941"/>
    </source>
</evidence>
<dbReference type="Proteomes" id="UP000828941">
    <property type="component" value="Chromosome 10"/>
</dbReference>
<organism evidence="1 2">
    <name type="scientific">Bauhinia variegata</name>
    <name type="common">Purple orchid tree</name>
    <name type="synonym">Phanera variegata</name>
    <dbReference type="NCBI Taxonomy" id="167791"/>
    <lineage>
        <taxon>Eukaryota</taxon>
        <taxon>Viridiplantae</taxon>
        <taxon>Streptophyta</taxon>
        <taxon>Embryophyta</taxon>
        <taxon>Tracheophyta</taxon>
        <taxon>Spermatophyta</taxon>
        <taxon>Magnoliopsida</taxon>
        <taxon>eudicotyledons</taxon>
        <taxon>Gunneridae</taxon>
        <taxon>Pentapetalae</taxon>
        <taxon>rosids</taxon>
        <taxon>fabids</taxon>
        <taxon>Fabales</taxon>
        <taxon>Fabaceae</taxon>
        <taxon>Cercidoideae</taxon>
        <taxon>Cercideae</taxon>
        <taxon>Bauhiniinae</taxon>
        <taxon>Bauhinia</taxon>
    </lineage>
</organism>
<keyword evidence="2" id="KW-1185">Reference proteome</keyword>
<proteinExistence type="predicted"/>
<accession>A0ACB9LXU2</accession>
<dbReference type="EMBL" id="CM039435">
    <property type="protein sequence ID" value="KAI4316664.1"/>
    <property type="molecule type" value="Genomic_DNA"/>
</dbReference>
<comment type="caution">
    <text evidence="1">The sequence shown here is derived from an EMBL/GenBank/DDBJ whole genome shotgun (WGS) entry which is preliminary data.</text>
</comment>
<name>A0ACB9LXU2_BAUVA</name>
<gene>
    <name evidence="1" type="ORF">L6164_024621</name>
</gene>
<evidence type="ECO:0000313" key="1">
    <source>
        <dbReference type="EMBL" id="KAI4316664.1"/>
    </source>
</evidence>
<sequence length="318" mass="34956">MASAKIDVDRIKGPWSPEEDEALRRLVQNYGPRNWSLISKSIPGRSGKSCRLRWCNQLSPQVEHRPFTPEEDETIIRAHARFGNKWATIARLLNGRPDNAIKNHWNSTLKRKCSAVDDNLNANPLDQQPLKRSASVGAGTTVLDLYLNPNSPSGSELSDSSLPAMSPASAKVYTPLARSPSLQVQVPSTHQVESSSSGTDPPTSLSLSLPGSDSSEVSNRPGTSSVSNPRQGIYPQEQPPPIGPCQQVLFKAQNMEARDHEFGQEKQFFSTEFLTVLQEMIRNEVRNYMSGIEQNGLCLPTEAIRNAVAKQIGISKAE</sequence>